<dbReference type="GO" id="GO:0016758">
    <property type="term" value="F:hexosyltransferase activity"/>
    <property type="evidence" value="ECO:0007669"/>
    <property type="project" value="InterPro"/>
</dbReference>
<dbReference type="Pfam" id="PF04101">
    <property type="entry name" value="Glyco_tran_28_C"/>
    <property type="match status" value="1"/>
</dbReference>
<dbReference type="Proteomes" id="UP000295418">
    <property type="component" value="Unassembled WGS sequence"/>
</dbReference>
<gene>
    <name evidence="7" type="ORF">E0485_20995</name>
</gene>
<evidence type="ECO:0000256" key="2">
    <source>
        <dbReference type="ARBA" id="ARBA00006962"/>
    </source>
</evidence>
<evidence type="ECO:0000313" key="7">
    <source>
        <dbReference type="EMBL" id="TCZ73585.1"/>
    </source>
</evidence>
<dbReference type="RefSeq" id="WP_132420032.1">
    <property type="nucleotide sequence ID" value="NZ_SKFG01000031.1"/>
</dbReference>
<sequence length="384" mass="43257">MNEKILILTGNFGDGHLQAANAVSKFLTNRNPNAEVTIIDFMELAHPLIHSISRYFFIQSLKRFPSIYGFIYNKTRESNNLSLMLKKTNKLGMGRLFKLLQDEQPTVVVSTFPLASGAMSAIKSVGLTNVPTMTVITDHTDHSYWLYPHTDKYFVGSEVVKEGLVRSGISPDRIEVTGIPVRQEFNQTYDRSALIRKHGLDPNKPVVLIMGGGCGMFGGELLKKLDELEHMTQSVQLLIVCGSNEKMRQQLLEATRMSKHDYRILGYIDYVHEVMAVADLMITKPGGLTISEAMAMQLPMLLYKPLPGQEEDNARFLLDSGVAYKVDSVEELVFTLNYTLANQLRLSMMRAKLAEMHELTINADVADLVFNAPVVQRFEERYVM</sequence>
<proteinExistence type="inferred from homology"/>
<evidence type="ECO:0000256" key="4">
    <source>
        <dbReference type="ARBA" id="ARBA00022679"/>
    </source>
</evidence>
<dbReference type="InterPro" id="IPR050519">
    <property type="entry name" value="Glycosyltransf_28_UgtP"/>
</dbReference>
<dbReference type="Gene3D" id="3.40.50.2000">
    <property type="entry name" value="Glycogen Phosphorylase B"/>
    <property type="match status" value="1"/>
</dbReference>
<dbReference type="Pfam" id="PF06925">
    <property type="entry name" value="MGDG_synth"/>
    <property type="match status" value="1"/>
</dbReference>
<feature type="domain" description="Diacylglycerol glucosyltransferase N-terminal" evidence="6">
    <location>
        <begin position="16"/>
        <end position="181"/>
    </location>
</feature>
<dbReference type="InterPro" id="IPR007235">
    <property type="entry name" value="Glyco_trans_28_C"/>
</dbReference>
<dbReference type="AlphaFoldDB" id="A0A4R4E793"/>
<dbReference type="InterPro" id="IPR009695">
    <property type="entry name" value="Diacylglyc_glucosyltr_N"/>
</dbReference>
<dbReference type="GO" id="GO:0016020">
    <property type="term" value="C:membrane"/>
    <property type="evidence" value="ECO:0007669"/>
    <property type="project" value="UniProtKB-SubCell"/>
</dbReference>
<evidence type="ECO:0000256" key="1">
    <source>
        <dbReference type="ARBA" id="ARBA00004370"/>
    </source>
</evidence>
<dbReference type="SUPFAM" id="SSF53756">
    <property type="entry name" value="UDP-Glycosyltransferase/glycogen phosphorylase"/>
    <property type="match status" value="1"/>
</dbReference>
<evidence type="ECO:0000259" key="6">
    <source>
        <dbReference type="Pfam" id="PF06925"/>
    </source>
</evidence>
<comment type="caution">
    <text evidence="7">The sequence shown here is derived from an EMBL/GenBank/DDBJ whole genome shotgun (WGS) entry which is preliminary data.</text>
</comment>
<name>A0A4R4E793_9BACL</name>
<accession>A0A4R4E793</accession>
<dbReference type="PANTHER" id="PTHR43025">
    <property type="entry name" value="MONOGALACTOSYLDIACYLGLYCEROL SYNTHASE"/>
    <property type="match status" value="1"/>
</dbReference>
<comment type="subcellular location">
    <subcellularLocation>
        <location evidence="1">Membrane</location>
    </subcellularLocation>
</comment>
<keyword evidence="8" id="KW-1185">Reference proteome</keyword>
<keyword evidence="3" id="KW-0328">Glycosyltransferase</keyword>
<organism evidence="7 8">
    <name type="scientific">Paenibacillus albiflavus</name>
    <dbReference type="NCBI Taxonomy" id="2545760"/>
    <lineage>
        <taxon>Bacteria</taxon>
        <taxon>Bacillati</taxon>
        <taxon>Bacillota</taxon>
        <taxon>Bacilli</taxon>
        <taxon>Bacillales</taxon>
        <taxon>Paenibacillaceae</taxon>
        <taxon>Paenibacillus</taxon>
    </lineage>
</organism>
<dbReference type="GO" id="GO:0009247">
    <property type="term" value="P:glycolipid biosynthetic process"/>
    <property type="evidence" value="ECO:0007669"/>
    <property type="project" value="InterPro"/>
</dbReference>
<feature type="domain" description="Glycosyl transferase family 28 C-terminal" evidence="5">
    <location>
        <begin position="208"/>
        <end position="356"/>
    </location>
</feature>
<evidence type="ECO:0000313" key="8">
    <source>
        <dbReference type="Proteomes" id="UP000295418"/>
    </source>
</evidence>
<evidence type="ECO:0000259" key="5">
    <source>
        <dbReference type="Pfam" id="PF04101"/>
    </source>
</evidence>
<comment type="similarity">
    <text evidence="2">Belongs to the glycosyltransferase 28 family.</text>
</comment>
<dbReference type="OrthoDB" id="9815663at2"/>
<keyword evidence="4 7" id="KW-0808">Transferase</keyword>
<evidence type="ECO:0000256" key="3">
    <source>
        <dbReference type="ARBA" id="ARBA00022676"/>
    </source>
</evidence>
<protein>
    <submittedName>
        <fullName evidence="7">Glycosyltransferase</fullName>
    </submittedName>
</protein>
<dbReference type="PANTHER" id="PTHR43025:SF3">
    <property type="entry name" value="MONOGALACTOSYLDIACYLGLYCEROL SYNTHASE 1, CHLOROPLASTIC"/>
    <property type="match status" value="1"/>
</dbReference>
<dbReference type="EMBL" id="SKFG01000031">
    <property type="protein sequence ID" value="TCZ73585.1"/>
    <property type="molecule type" value="Genomic_DNA"/>
</dbReference>
<reference evidence="7 8" key="1">
    <citation type="submission" date="2019-03" db="EMBL/GenBank/DDBJ databases">
        <authorList>
            <person name="Kim M.K.M."/>
        </authorList>
    </citation>
    <scope>NUCLEOTIDE SEQUENCE [LARGE SCALE GENOMIC DNA]</scope>
    <source>
        <strain evidence="7 8">18JY21-1</strain>
    </source>
</reference>